<feature type="domain" description="Cyclin-like" evidence="4">
    <location>
        <begin position="142"/>
        <end position="243"/>
    </location>
</feature>
<sequence length="381" mass="42487">MPWWYYDKKELKVTPSIKEGMDFETESQSRREGARFIIETGNKMVLGYNTMATGVVYFHRFYMVHSFYSFPKYLTACCALFLAGKVEETPKKAKDIIKLAELTLPPEEFAKFGEDPKEELLILERILLQSIKFDLQVDHPYAFLLKYAKCLRGAAGERQRMQDVLQMAWTFVNDSLCTTLSLQWEPEVIAVAMLYLAAKLKKYEVHTWAGRTANQTRWWEMFVNGVTLELLEDICHQVLDLYSQKRSGGGANSLPSTSTSASTSTSVTSNNNSASSENVSSTSKTAPQHAVVTESTEGLPPLPPNPILPAISNPLPNISTITSVYPPASIVTQPPPLFTAPPPPLPMTHVHDGNMFSIPPPFPGPMNPFNSFGQFGPPPFQ</sequence>
<dbReference type="SMART" id="SM00385">
    <property type="entry name" value="CYCLIN"/>
    <property type="match status" value="2"/>
</dbReference>
<dbReference type="Pfam" id="PF21797">
    <property type="entry name" value="CycT2-like_C"/>
    <property type="match status" value="1"/>
</dbReference>
<evidence type="ECO:0000259" key="4">
    <source>
        <dbReference type="SMART" id="SM00385"/>
    </source>
</evidence>
<dbReference type="Pfam" id="PF00134">
    <property type="entry name" value="Cyclin_N"/>
    <property type="match status" value="1"/>
</dbReference>
<organism evidence="5 6">
    <name type="scientific">Parthenolecanium corni</name>
    <dbReference type="NCBI Taxonomy" id="536013"/>
    <lineage>
        <taxon>Eukaryota</taxon>
        <taxon>Metazoa</taxon>
        <taxon>Ecdysozoa</taxon>
        <taxon>Arthropoda</taxon>
        <taxon>Hexapoda</taxon>
        <taxon>Insecta</taxon>
        <taxon>Pterygota</taxon>
        <taxon>Neoptera</taxon>
        <taxon>Paraneoptera</taxon>
        <taxon>Hemiptera</taxon>
        <taxon>Sternorrhyncha</taxon>
        <taxon>Coccoidea</taxon>
        <taxon>Coccidae</taxon>
        <taxon>Parthenolecanium</taxon>
    </lineage>
</organism>
<dbReference type="CDD" id="cd20531">
    <property type="entry name" value="CYCLIN_CCNK_rpt2"/>
    <property type="match status" value="1"/>
</dbReference>
<keyword evidence="1 2" id="KW-0195">Cyclin</keyword>
<comment type="similarity">
    <text evidence="2">Belongs to the cyclin family.</text>
</comment>
<dbReference type="GO" id="GO:0006357">
    <property type="term" value="P:regulation of transcription by RNA polymerase II"/>
    <property type="evidence" value="ECO:0007669"/>
    <property type="project" value="InterPro"/>
</dbReference>
<reference evidence="5 6" key="1">
    <citation type="submission" date="2024-03" db="EMBL/GenBank/DDBJ databases">
        <title>Adaptation during the transition from Ophiocordyceps entomopathogen to insect associate is accompanied by gene loss and intensified selection.</title>
        <authorList>
            <person name="Ward C.M."/>
            <person name="Onetto C.A."/>
            <person name="Borneman A.R."/>
        </authorList>
    </citation>
    <scope>NUCLEOTIDE SEQUENCE [LARGE SCALE GENOMIC DNA]</scope>
    <source>
        <strain evidence="5">AWRI1</strain>
        <tissue evidence="5">Single Adult Female</tissue>
    </source>
</reference>
<dbReference type="InterPro" id="IPR036915">
    <property type="entry name" value="Cyclin-like_sf"/>
</dbReference>
<dbReference type="InterPro" id="IPR006671">
    <property type="entry name" value="Cyclin_N"/>
</dbReference>
<dbReference type="AlphaFoldDB" id="A0AAN9Y8W9"/>
<name>A0AAN9Y8W9_9HEMI</name>
<dbReference type="Proteomes" id="UP001367676">
    <property type="component" value="Unassembled WGS sequence"/>
</dbReference>
<feature type="region of interest" description="Disordered" evidence="3">
    <location>
        <begin position="248"/>
        <end position="304"/>
    </location>
</feature>
<evidence type="ECO:0000313" key="6">
    <source>
        <dbReference type="Proteomes" id="UP001367676"/>
    </source>
</evidence>
<keyword evidence="6" id="KW-1185">Reference proteome</keyword>
<evidence type="ECO:0000256" key="3">
    <source>
        <dbReference type="SAM" id="MobiDB-lite"/>
    </source>
</evidence>
<dbReference type="InterPro" id="IPR043198">
    <property type="entry name" value="Cyclin/Ssn8"/>
</dbReference>
<evidence type="ECO:0000256" key="1">
    <source>
        <dbReference type="ARBA" id="ARBA00023127"/>
    </source>
</evidence>
<evidence type="ECO:0000313" key="5">
    <source>
        <dbReference type="EMBL" id="KAK7604473.1"/>
    </source>
</evidence>
<dbReference type="SUPFAM" id="SSF47954">
    <property type="entry name" value="Cyclin-like"/>
    <property type="match status" value="2"/>
</dbReference>
<comment type="caution">
    <text evidence="5">The sequence shown here is derived from an EMBL/GenBank/DDBJ whole genome shotgun (WGS) entry which is preliminary data.</text>
</comment>
<protein>
    <recommendedName>
        <fullName evidence="4">Cyclin-like domain-containing protein</fullName>
    </recommendedName>
</protein>
<dbReference type="InterPro" id="IPR013763">
    <property type="entry name" value="Cyclin-like_dom"/>
</dbReference>
<dbReference type="CDD" id="cd20530">
    <property type="entry name" value="CYCLIN_CCNK_rpt1"/>
    <property type="match status" value="1"/>
</dbReference>
<dbReference type="GO" id="GO:0016538">
    <property type="term" value="F:cyclin-dependent protein serine/threonine kinase regulator activity"/>
    <property type="evidence" value="ECO:0007669"/>
    <property type="project" value="InterPro"/>
</dbReference>
<feature type="domain" description="Cyclin-like" evidence="4">
    <location>
        <begin position="35"/>
        <end position="129"/>
    </location>
</feature>
<evidence type="ECO:0000256" key="2">
    <source>
        <dbReference type="RuleBase" id="RU000383"/>
    </source>
</evidence>
<accession>A0AAN9Y8W9</accession>
<dbReference type="EMBL" id="JBBCAQ010000003">
    <property type="protein sequence ID" value="KAK7604473.1"/>
    <property type="molecule type" value="Genomic_DNA"/>
</dbReference>
<gene>
    <name evidence="5" type="ORF">V9T40_005659</name>
</gene>
<dbReference type="PANTHER" id="PTHR10026">
    <property type="entry name" value="CYCLIN"/>
    <property type="match status" value="1"/>
</dbReference>
<proteinExistence type="inferred from homology"/>
<feature type="compositionally biased region" description="Low complexity" evidence="3">
    <location>
        <begin position="256"/>
        <end position="283"/>
    </location>
</feature>
<dbReference type="Gene3D" id="1.10.472.10">
    <property type="entry name" value="Cyclin-like"/>
    <property type="match status" value="2"/>
</dbReference>